<organism evidence="2 3">
    <name type="scientific">Epilithonimonas bovis DSM 19482</name>
    <dbReference type="NCBI Taxonomy" id="1121284"/>
    <lineage>
        <taxon>Bacteria</taxon>
        <taxon>Pseudomonadati</taxon>
        <taxon>Bacteroidota</taxon>
        <taxon>Flavobacteriia</taxon>
        <taxon>Flavobacteriales</taxon>
        <taxon>Weeksellaceae</taxon>
        <taxon>Chryseobacterium group</taxon>
        <taxon>Epilithonimonas</taxon>
    </lineage>
</organism>
<evidence type="ECO:0000256" key="1">
    <source>
        <dbReference type="SAM" id="SignalP"/>
    </source>
</evidence>
<feature type="signal peptide" evidence="1">
    <location>
        <begin position="1"/>
        <end position="18"/>
    </location>
</feature>
<dbReference type="Proteomes" id="UP000187261">
    <property type="component" value="Unassembled WGS sequence"/>
</dbReference>
<feature type="chain" id="PRO_5010516387" description="DUF4920 domain-containing protein" evidence="1">
    <location>
        <begin position="19"/>
        <end position="162"/>
    </location>
</feature>
<dbReference type="OrthoDB" id="129527at2"/>
<dbReference type="RefSeq" id="WP_076781706.1">
    <property type="nucleotide sequence ID" value="NZ_FTPU01000002.1"/>
</dbReference>
<gene>
    <name evidence="2" type="ORF">SAMN05660493_00267</name>
</gene>
<name>A0A1U7PSE1_9FLAO</name>
<proteinExistence type="predicted"/>
<dbReference type="InterPro" id="IPR032577">
    <property type="entry name" value="DUF4920"/>
</dbReference>
<dbReference type="STRING" id="1121284.SAMN05660493_00267"/>
<dbReference type="Pfam" id="PF16267">
    <property type="entry name" value="DUF4920"/>
    <property type="match status" value="1"/>
</dbReference>
<accession>A0A1U7PSE1</accession>
<evidence type="ECO:0000313" key="3">
    <source>
        <dbReference type="Proteomes" id="UP000187261"/>
    </source>
</evidence>
<sequence length="162" mass="17513">MKNLFSVLLLGVSLSFYAQSGPPAGDAKVGDFYGKDVPSKLVKKAVSTDELNKELKSKNKITNVAVKGKVTGVCPKKGCWVSLATDSGETFFVKMKDYAFFVPTALEGKTVVLEGTAESKTTSVKELQHYAEDAKKSQAEIDAITEPKTETRFLANAIKVVE</sequence>
<keyword evidence="1" id="KW-0732">Signal</keyword>
<protein>
    <recommendedName>
        <fullName evidence="4">DUF4920 domain-containing protein</fullName>
    </recommendedName>
</protein>
<keyword evidence="3" id="KW-1185">Reference proteome</keyword>
<evidence type="ECO:0008006" key="4">
    <source>
        <dbReference type="Google" id="ProtNLM"/>
    </source>
</evidence>
<evidence type="ECO:0000313" key="2">
    <source>
        <dbReference type="EMBL" id="SIT95617.1"/>
    </source>
</evidence>
<dbReference type="AlphaFoldDB" id="A0A1U7PSE1"/>
<reference evidence="3" key="1">
    <citation type="submission" date="2016-10" db="EMBL/GenBank/DDBJ databases">
        <authorList>
            <person name="Varghese N."/>
            <person name="Submissions S."/>
        </authorList>
    </citation>
    <scope>NUCLEOTIDE SEQUENCE [LARGE SCALE GENOMIC DNA]</scope>
    <source>
        <strain evidence="3">DSM 19482</strain>
    </source>
</reference>
<dbReference type="EMBL" id="FTPU01000002">
    <property type="protein sequence ID" value="SIT95617.1"/>
    <property type="molecule type" value="Genomic_DNA"/>
</dbReference>